<evidence type="ECO:0000256" key="1">
    <source>
        <dbReference type="SAM" id="Phobius"/>
    </source>
</evidence>
<dbReference type="EMBL" id="ADNU01000021">
    <property type="protein sequence ID" value="EFG47989.1"/>
    <property type="molecule type" value="Genomic_DNA"/>
</dbReference>
<reference evidence="2 3" key="1">
    <citation type="submission" date="2010-04" db="EMBL/GenBank/DDBJ databases">
        <authorList>
            <person name="Qin X."/>
            <person name="Bachman B."/>
            <person name="Battles P."/>
            <person name="Bell A."/>
            <person name="Bess C."/>
            <person name="Bickham C."/>
            <person name="Chaboub L."/>
            <person name="Chen D."/>
            <person name="Coyle M."/>
            <person name="Deiros D.R."/>
            <person name="Dinh H."/>
            <person name="Forbes L."/>
            <person name="Fowler G."/>
            <person name="Francisco L."/>
            <person name="Fu Q."/>
            <person name="Gubbala S."/>
            <person name="Hale W."/>
            <person name="Han Y."/>
            <person name="Hemphill L."/>
            <person name="Highlander S.K."/>
            <person name="Hirani K."/>
            <person name="Hogues M."/>
            <person name="Jackson L."/>
            <person name="Jakkamsetti A."/>
            <person name="Javaid M."/>
            <person name="Jiang H."/>
            <person name="Korchina V."/>
            <person name="Kovar C."/>
            <person name="Lara F."/>
            <person name="Lee S."/>
            <person name="Mata R."/>
            <person name="Mathew T."/>
            <person name="Moen C."/>
            <person name="Morales K."/>
            <person name="Munidasa M."/>
            <person name="Nazareth L."/>
            <person name="Ngo R."/>
            <person name="Nguyen L."/>
            <person name="Okwuonu G."/>
            <person name="Ongeri F."/>
            <person name="Patil S."/>
            <person name="Petrosino J."/>
            <person name="Pham C."/>
            <person name="Pham P."/>
            <person name="Pu L.-L."/>
            <person name="Puazo M."/>
            <person name="Raj R."/>
            <person name="Reid J."/>
            <person name="Rouhana J."/>
            <person name="Saada N."/>
            <person name="Shang Y."/>
            <person name="Simmons D."/>
            <person name="Thornton R."/>
            <person name="Warren J."/>
            <person name="Weissenberger G."/>
            <person name="Zhang J."/>
            <person name="Zhang L."/>
            <person name="Zhou C."/>
            <person name="Zhu D."/>
            <person name="Muzny D."/>
            <person name="Worley K."/>
            <person name="Gibbs R."/>
        </authorList>
    </citation>
    <scope>NUCLEOTIDE SEQUENCE [LARGE SCALE GENOMIC DNA]</scope>
    <source>
        <strain evidence="2 3">ATCC 49030</strain>
    </source>
</reference>
<organism evidence="2 3">
    <name type="scientific">Brevibacterium mcbrellneri ATCC 49030</name>
    <dbReference type="NCBI Taxonomy" id="585530"/>
    <lineage>
        <taxon>Bacteria</taxon>
        <taxon>Bacillati</taxon>
        <taxon>Actinomycetota</taxon>
        <taxon>Actinomycetes</taxon>
        <taxon>Micrococcales</taxon>
        <taxon>Brevibacteriaceae</taxon>
        <taxon>Brevibacterium</taxon>
    </lineage>
</organism>
<protein>
    <submittedName>
        <fullName evidence="2">Uncharacterized protein</fullName>
    </submittedName>
</protein>
<sequence>MLEYLTIALIVAGRLTFSIFYLLREAIFSVFVLYVLLGTAWTLRPYWFTTSIDSLRRWVQGWDPATVPAAVGFFATVLGLLAAYAFSTKRRARYKSMFDAAVAAENTLTVLGPRARKAAVEIAKFTHTIALHDRFFCETTIDNLSNGRLQLQNGRVKMINDDRPYAAGRSWQRSREKWDTLCEQRETTLDALKTLLDALSQVESLIPFARQAGKHSWSLLSDSYRQSHSANPWPAITSYSEQRYEQDRDDLRVLVNRALKDRTSSTVGNGNATVDVQELHLEMIEATVERLQSSSRIRIWYLAGLYAKLVLCEEEIHRSRSLRGINTFLARIIRH</sequence>
<dbReference type="Proteomes" id="UP000005714">
    <property type="component" value="Unassembled WGS sequence"/>
</dbReference>
<keyword evidence="1" id="KW-0472">Membrane</keyword>
<feature type="transmembrane region" description="Helical" evidence="1">
    <location>
        <begin position="30"/>
        <end position="47"/>
    </location>
</feature>
<proteinExistence type="predicted"/>
<dbReference type="AlphaFoldDB" id="D4YLF5"/>
<accession>D4YLF5</accession>
<feature type="transmembrane region" description="Helical" evidence="1">
    <location>
        <begin position="67"/>
        <end position="87"/>
    </location>
</feature>
<keyword evidence="3" id="KW-1185">Reference proteome</keyword>
<gene>
    <name evidence="2" type="ORF">HMPREF0183_0765</name>
</gene>
<evidence type="ECO:0000313" key="3">
    <source>
        <dbReference type="Proteomes" id="UP000005714"/>
    </source>
</evidence>
<keyword evidence="1" id="KW-0812">Transmembrane</keyword>
<dbReference type="eggNOG" id="ENOG5033T3Z">
    <property type="taxonomic scope" value="Bacteria"/>
</dbReference>
<name>D4YLF5_9MICO</name>
<evidence type="ECO:0000313" key="2">
    <source>
        <dbReference type="EMBL" id="EFG47989.1"/>
    </source>
</evidence>
<comment type="caution">
    <text evidence="2">The sequence shown here is derived from an EMBL/GenBank/DDBJ whole genome shotgun (WGS) entry which is preliminary data.</text>
</comment>
<feature type="transmembrane region" description="Helical" evidence="1">
    <location>
        <begin position="6"/>
        <end position="23"/>
    </location>
</feature>
<keyword evidence="1" id="KW-1133">Transmembrane helix</keyword>